<protein>
    <submittedName>
        <fullName evidence="1">Uncharacterized protein</fullName>
    </submittedName>
</protein>
<keyword evidence="2" id="KW-1185">Reference proteome</keyword>
<accession>A0ABD1YSY2</accession>
<name>A0ABD1YSY2_9MARC</name>
<gene>
    <name evidence="1" type="ORF">R1flu_005354</name>
</gene>
<evidence type="ECO:0000313" key="2">
    <source>
        <dbReference type="Proteomes" id="UP001605036"/>
    </source>
</evidence>
<comment type="caution">
    <text evidence="1">The sequence shown here is derived from an EMBL/GenBank/DDBJ whole genome shotgun (WGS) entry which is preliminary data.</text>
</comment>
<reference evidence="1 2" key="1">
    <citation type="submission" date="2024-09" db="EMBL/GenBank/DDBJ databases">
        <title>Chromosome-scale assembly of Riccia fluitans.</title>
        <authorList>
            <person name="Paukszto L."/>
            <person name="Sawicki J."/>
            <person name="Karawczyk K."/>
            <person name="Piernik-Szablinska J."/>
            <person name="Szczecinska M."/>
            <person name="Mazdziarz M."/>
        </authorList>
    </citation>
    <scope>NUCLEOTIDE SEQUENCE [LARGE SCALE GENOMIC DNA]</scope>
    <source>
        <strain evidence="1">Rf_01</strain>
        <tissue evidence="1">Aerial parts of the thallus</tissue>
    </source>
</reference>
<dbReference type="EMBL" id="JBHFFA010000003">
    <property type="protein sequence ID" value="KAL2633875.1"/>
    <property type="molecule type" value="Genomic_DNA"/>
</dbReference>
<organism evidence="1 2">
    <name type="scientific">Riccia fluitans</name>
    <dbReference type="NCBI Taxonomy" id="41844"/>
    <lineage>
        <taxon>Eukaryota</taxon>
        <taxon>Viridiplantae</taxon>
        <taxon>Streptophyta</taxon>
        <taxon>Embryophyta</taxon>
        <taxon>Marchantiophyta</taxon>
        <taxon>Marchantiopsida</taxon>
        <taxon>Marchantiidae</taxon>
        <taxon>Marchantiales</taxon>
        <taxon>Ricciaceae</taxon>
        <taxon>Riccia</taxon>
    </lineage>
</organism>
<dbReference type="Proteomes" id="UP001605036">
    <property type="component" value="Unassembled WGS sequence"/>
</dbReference>
<feature type="non-terminal residue" evidence="1">
    <location>
        <position position="1"/>
    </location>
</feature>
<dbReference type="AlphaFoldDB" id="A0ABD1YSY2"/>
<evidence type="ECO:0000313" key="1">
    <source>
        <dbReference type="EMBL" id="KAL2633875.1"/>
    </source>
</evidence>
<proteinExistence type="predicted"/>
<sequence length="168" mass="18998">TLRSCGETIRHLSLSNTAILPSSVRDPTERRFFVNLGTYKTLDSFTSPSSGPRVDIPGRIVVCNSKCIKCKLEVVPEVTYETTSVARTDCPIADRTNECVKLRWVSIEEQSLQCGPALVRIEEQQGHPWQLDMTQLQQQHLILLLESPQKAPPLDQYLRGFLVRILVH</sequence>